<sequence>MTVRETLDFSAQCLGVGNRGDMMMEVSKREKEEGIVSDPDAISCNGQKTALQTDHVLKVLELDICVDTMVGDEMRRGISGGQKRRLTGDSSIAYQIVACLQQLVHIIDATVLISLLQPPPKNFELFDDIILMVEGMVVYQGPRDQAVEFFEDCGFKCLQ</sequence>
<keyword evidence="2" id="KW-1185">Reference proteome</keyword>
<evidence type="ECO:0000313" key="2">
    <source>
        <dbReference type="Proteomes" id="UP001163603"/>
    </source>
</evidence>
<proteinExistence type="predicted"/>
<dbReference type="EMBL" id="CM047748">
    <property type="protein sequence ID" value="KAJ0013998.1"/>
    <property type="molecule type" value="Genomic_DNA"/>
</dbReference>
<accession>A0ACC0XCJ1</accession>
<evidence type="ECO:0000313" key="1">
    <source>
        <dbReference type="EMBL" id="KAJ0013998.1"/>
    </source>
</evidence>
<organism evidence="1 2">
    <name type="scientific">Pistacia integerrima</name>
    <dbReference type="NCBI Taxonomy" id="434235"/>
    <lineage>
        <taxon>Eukaryota</taxon>
        <taxon>Viridiplantae</taxon>
        <taxon>Streptophyta</taxon>
        <taxon>Embryophyta</taxon>
        <taxon>Tracheophyta</taxon>
        <taxon>Spermatophyta</taxon>
        <taxon>Magnoliopsida</taxon>
        <taxon>eudicotyledons</taxon>
        <taxon>Gunneridae</taxon>
        <taxon>Pentapetalae</taxon>
        <taxon>rosids</taxon>
        <taxon>malvids</taxon>
        <taxon>Sapindales</taxon>
        <taxon>Anacardiaceae</taxon>
        <taxon>Pistacia</taxon>
    </lineage>
</organism>
<gene>
    <name evidence="1" type="ORF">Pint_21822</name>
</gene>
<comment type="caution">
    <text evidence="1">The sequence shown here is derived from an EMBL/GenBank/DDBJ whole genome shotgun (WGS) entry which is preliminary data.</text>
</comment>
<dbReference type="Proteomes" id="UP001163603">
    <property type="component" value="Chromosome 13"/>
</dbReference>
<name>A0ACC0XCJ1_9ROSI</name>
<reference evidence="2" key="1">
    <citation type="journal article" date="2023" name="G3 (Bethesda)">
        <title>Genome assembly and association tests identify interacting loci associated with vigor, precocity, and sex in interspecific pistachio rootstocks.</title>
        <authorList>
            <person name="Palmer W."/>
            <person name="Jacygrad E."/>
            <person name="Sagayaradj S."/>
            <person name="Cavanaugh K."/>
            <person name="Han R."/>
            <person name="Bertier L."/>
            <person name="Beede B."/>
            <person name="Kafkas S."/>
            <person name="Golino D."/>
            <person name="Preece J."/>
            <person name="Michelmore R."/>
        </authorList>
    </citation>
    <scope>NUCLEOTIDE SEQUENCE [LARGE SCALE GENOMIC DNA]</scope>
</reference>
<protein>
    <submittedName>
        <fullName evidence="1">Uncharacterized protein</fullName>
    </submittedName>
</protein>